<reference evidence="2" key="1">
    <citation type="submission" date="2015-07" db="EMBL/GenBank/DDBJ databases">
        <title>MeaNS - Measles Nucleotide Surveillance Program.</title>
        <authorList>
            <person name="Tran T."/>
            <person name="Druce J."/>
        </authorList>
    </citation>
    <scope>NUCLEOTIDE SEQUENCE</scope>
    <source>
        <strain evidence="2">UCB-OBI-ISO-001</strain>
        <tissue evidence="2">Gonad</tissue>
    </source>
</reference>
<keyword evidence="1" id="KW-0812">Transmembrane</keyword>
<dbReference type="AlphaFoldDB" id="A0A0L8FMK6"/>
<organism evidence="2">
    <name type="scientific">Octopus bimaculoides</name>
    <name type="common">California two-spotted octopus</name>
    <dbReference type="NCBI Taxonomy" id="37653"/>
    <lineage>
        <taxon>Eukaryota</taxon>
        <taxon>Metazoa</taxon>
        <taxon>Spiralia</taxon>
        <taxon>Lophotrochozoa</taxon>
        <taxon>Mollusca</taxon>
        <taxon>Cephalopoda</taxon>
        <taxon>Coleoidea</taxon>
        <taxon>Octopodiformes</taxon>
        <taxon>Octopoda</taxon>
        <taxon>Incirrata</taxon>
        <taxon>Octopodidae</taxon>
        <taxon>Octopus</taxon>
    </lineage>
</organism>
<feature type="transmembrane region" description="Helical" evidence="1">
    <location>
        <begin position="29"/>
        <end position="50"/>
    </location>
</feature>
<accession>A0A0L8FMK6</accession>
<protein>
    <submittedName>
        <fullName evidence="2">Uncharacterized protein</fullName>
    </submittedName>
</protein>
<gene>
    <name evidence="2" type="ORF">OCBIM_22014104mg</name>
</gene>
<proteinExistence type="predicted"/>
<sequence>MKTKVRCSTVAKDTALVRQKPKKNTESPVHSSATIITPTVLIATHLMMVIRLQHLLSRHKEQQHCEWKMKKQLRRISEYASEIMNIVRRKFQV</sequence>
<evidence type="ECO:0000256" key="1">
    <source>
        <dbReference type="SAM" id="Phobius"/>
    </source>
</evidence>
<evidence type="ECO:0000313" key="2">
    <source>
        <dbReference type="EMBL" id="KOF65883.1"/>
    </source>
</evidence>
<keyword evidence="1" id="KW-1133">Transmembrane helix</keyword>
<dbReference type="EMBL" id="KQ428760">
    <property type="protein sequence ID" value="KOF65883.1"/>
    <property type="molecule type" value="Genomic_DNA"/>
</dbReference>
<name>A0A0L8FMK6_OCTBM</name>
<keyword evidence="1" id="KW-0472">Membrane</keyword>